<organism evidence="1 2">
    <name type="scientific">Salinibacillus aidingensis</name>
    <dbReference type="NCBI Taxonomy" id="237684"/>
    <lineage>
        <taxon>Bacteria</taxon>
        <taxon>Bacillati</taxon>
        <taxon>Bacillota</taxon>
        <taxon>Bacilli</taxon>
        <taxon>Bacillales</taxon>
        <taxon>Bacillaceae</taxon>
        <taxon>Salinibacillus</taxon>
    </lineage>
</organism>
<evidence type="ECO:0008006" key="3">
    <source>
        <dbReference type="Google" id="ProtNLM"/>
    </source>
</evidence>
<protein>
    <recommendedName>
        <fullName evidence="3">DUF3679 domain-containing protein</fullName>
    </recommendedName>
</protein>
<gene>
    <name evidence="1" type="ORF">GCM10008986_04750</name>
</gene>
<dbReference type="Pfam" id="PF12438">
    <property type="entry name" value="DUF3679"/>
    <property type="match status" value="1"/>
</dbReference>
<dbReference type="Proteomes" id="UP001500880">
    <property type="component" value="Unassembled WGS sequence"/>
</dbReference>
<dbReference type="EMBL" id="BAAADO010000001">
    <property type="protein sequence ID" value="GAA0482853.1"/>
    <property type="molecule type" value="Genomic_DNA"/>
</dbReference>
<evidence type="ECO:0000313" key="1">
    <source>
        <dbReference type="EMBL" id="GAA0482853.1"/>
    </source>
</evidence>
<evidence type="ECO:0000313" key="2">
    <source>
        <dbReference type="Proteomes" id="UP001500880"/>
    </source>
</evidence>
<accession>A0ABN1ASP7</accession>
<name>A0ABN1ASP7_9BACI</name>
<sequence>MIRFTLIFFFMIILFLTGVIVGFDQAGTGMNKLSGNETENYDALVVNNNEEPYEVEVMGQSLDKKSIEEKKESYQEIQGGSLTGKIASAIETGVKWFYNLLVTGAYQISDLIYRL</sequence>
<dbReference type="InterPro" id="IPR020534">
    <property type="entry name" value="Uncharacterised_YqxA"/>
</dbReference>
<reference evidence="1 2" key="1">
    <citation type="journal article" date="2019" name="Int. J. Syst. Evol. Microbiol.">
        <title>The Global Catalogue of Microorganisms (GCM) 10K type strain sequencing project: providing services to taxonomists for standard genome sequencing and annotation.</title>
        <authorList>
            <consortium name="The Broad Institute Genomics Platform"/>
            <consortium name="The Broad Institute Genome Sequencing Center for Infectious Disease"/>
            <person name="Wu L."/>
            <person name="Ma J."/>
        </authorList>
    </citation>
    <scope>NUCLEOTIDE SEQUENCE [LARGE SCALE GENOMIC DNA]</scope>
    <source>
        <strain evidence="1 2">JCM 12389</strain>
    </source>
</reference>
<proteinExistence type="predicted"/>
<comment type="caution">
    <text evidence="1">The sequence shown here is derived from an EMBL/GenBank/DDBJ whole genome shotgun (WGS) entry which is preliminary data.</text>
</comment>
<keyword evidence="2" id="KW-1185">Reference proteome</keyword>
<dbReference type="RefSeq" id="WP_343837136.1">
    <property type="nucleotide sequence ID" value="NZ_BAAADO010000001.1"/>
</dbReference>